<keyword evidence="3" id="KW-0547">Nucleotide-binding</keyword>
<dbReference type="SMART" id="SM00382">
    <property type="entry name" value="AAA"/>
    <property type="match status" value="1"/>
</dbReference>
<feature type="region of interest" description="Disordered" evidence="5">
    <location>
        <begin position="220"/>
        <end position="285"/>
    </location>
</feature>
<reference evidence="8 9" key="1">
    <citation type="journal article" date="2019" name="Int. J. Syst. Evol. Microbiol.">
        <title>The Global Catalogue of Microorganisms (GCM) 10K type strain sequencing project: providing services to taxonomists for standard genome sequencing and annotation.</title>
        <authorList>
            <consortium name="The Broad Institute Genomics Platform"/>
            <consortium name="The Broad Institute Genome Sequencing Center for Infectious Disease"/>
            <person name="Wu L."/>
            <person name="Ma J."/>
        </authorList>
    </citation>
    <scope>NUCLEOTIDE SEQUENCE [LARGE SCALE GENOMIC DNA]</scope>
    <source>
        <strain evidence="8 9">JCM 4087</strain>
    </source>
</reference>
<dbReference type="PROSITE" id="PS50893">
    <property type="entry name" value="ABC_TRANSPORTER_2"/>
    <property type="match status" value="1"/>
</dbReference>
<dbReference type="EMBL" id="BAAAXZ010000110">
    <property type="protein sequence ID" value="GAA2931152.1"/>
    <property type="molecule type" value="Genomic_DNA"/>
</dbReference>
<dbReference type="Gene3D" id="3.40.50.300">
    <property type="entry name" value="P-loop containing nucleotide triphosphate hydrolases"/>
    <property type="match status" value="1"/>
</dbReference>
<protein>
    <recommendedName>
        <fullName evidence="7">ABC transporter domain-containing protein</fullName>
    </recommendedName>
</protein>
<keyword evidence="6" id="KW-0472">Membrane</keyword>
<dbReference type="InterPro" id="IPR003593">
    <property type="entry name" value="AAA+_ATPase"/>
</dbReference>
<sequence length="618" mass="64815">MSVLRIDGVSRWFGNVVAVNDISMSIGPGVTGLLGPNGAGKSTLINMMGGFLAPSSGTVTLDGTVIWGNEEIYRHIGIVPEREAMYDFLTGLEFVRANAELHGLPASAAQRALATVEMEYAQDRRIATYSKGMRQRVKMASALVHDPSVLLLDEPFNGMDPRQRMQLMDLLRQMGSEGRTVLFSSHILEEVEQIAAHIEVVVAGRHAASGDFRKIRRLMTNRPAPLPGPFQRRPGPGRGPDLRPLDGGHRGGRPGGRPAHPGRGLRPVHHPAAGRGPGPWHPAPDGLALRRVPGIGLLLPRRGLKGGADPMNSIYHPTVARLTYRGLLGRRRAAVLFTLPALLLIIAAAIRLLTGPDDETATKVLGGFALATMVPLIGVIAGTGAIGPEIDDGSVVYLLAKPVKRPTIVLTKLIVATGVTAVFSAVPTLLAGLLLNGNSQQIAVAYAVAAAAASLAYSAVFLLLGTVTRHAVVAGAGLRPGLGVAVRQPDTRGADAQRAAVGAVARRAHRGAGGDLLGCRTAGGHGAVGGRHGGGRLVRGGAAAQADPRGGGVSRRPGPSSPLRRRSGRAQIFRSRPAPSPRNTRARQARRRIVIGNDQPSVAWWTAPTTNGPAEASR</sequence>
<accession>A0ABN3WZ79</accession>
<feature type="region of interest" description="Disordered" evidence="5">
    <location>
        <begin position="530"/>
        <end position="618"/>
    </location>
</feature>
<feature type="domain" description="ABC transporter" evidence="7">
    <location>
        <begin position="4"/>
        <end position="228"/>
    </location>
</feature>
<keyword evidence="2" id="KW-0813">Transport</keyword>
<dbReference type="SUPFAM" id="SSF52540">
    <property type="entry name" value="P-loop containing nucleoside triphosphate hydrolases"/>
    <property type="match status" value="1"/>
</dbReference>
<evidence type="ECO:0000313" key="8">
    <source>
        <dbReference type="EMBL" id="GAA2931152.1"/>
    </source>
</evidence>
<keyword evidence="6" id="KW-1133">Transmembrane helix</keyword>
<keyword evidence="4" id="KW-0067">ATP-binding</keyword>
<keyword evidence="9" id="KW-1185">Reference proteome</keyword>
<dbReference type="CDD" id="cd03230">
    <property type="entry name" value="ABC_DR_subfamily_A"/>
    <property type="match status" value="1"/>
</dbReference>
<dbReference type="Proteomes" id="UP001501102">
    <property type="component" value="Unassembled WGS sequence"/>
</dbReference>
<dbReference type="PROSITE" id="PS00211">
    <property type="entry name" value="ABC_TRANSPORTER_1"/>
    <property type="match status" value="1"/>
</dbReference>
<dbReference type="Pfam" id="PF00005">
    <property type="entry name" value="ABC_tran"/>
    <property type="match status" value="1"/>
</dbReference>
<name>A0ABN3WZ79_STRTU</name>
<dbReference type="Pfam" id="PF12679">
    <property type="entry name" value="ABC2_membrane_2"/>
    <property type="match status" value="1"/>
</dbReference>
<evidence type="ECO:0000256" key="3">
    <source>
        <dbReference type="ARBA" id="ARBA00022741"/>
    </source>
</evidence>
<evidence type="ECO:0000256" key="2">
    <source>
        <dbReference type="ARBA" id="ARBA00022448"/>
    </source>
</evidence>
<comment type="similarity">
    <text evidence="1">Belongs to the ABC transporter superfamily.</text>
</comment>
<feature type="compositionally biased region" description="Basic residues" evidence="5">
    <location>
        <begin position="584"/>
        <end position="593"/>
    </location>
</feature>
<feature type="compositionally biased region" description="Basic and acidic residues" evidence="5">
    <location>
        <begin position="240"/>
        <end position="249"/>
    </location>
</feature>
<feature type="transmembrane region" description="Helical" evidence="6">
    <location>
        <begin position="442"/>
        <end position="464"/>
    </location>
</feature>
<keyword evidence="6" id="KW-0812">Transmembrane</keyword>
<dbReference type="InterPro" id="IPR017871">
    <property type="entry name" value="ABC_transporter-like_CS"/>
</dbReference>
<dbReference type="InterPro" id="IPR003439">
    <property type="entry name" value="ABC_transporter-like_ATP-bd"/>
</dbReference>
<dbReference type="PANTHER" id="PTHR43335:SF11">
    <property type="entry name" value="ABC TRANSPORTER RELATED"/>
    <property type="match status" value="1"/>
</dbReference>
<feature type="transmembrane region" description="Helical" evidence="6">
    <location>
        <begin position="365"/>
        <end position="387"/>
    </location>
</feature>
<evidence type="ECO:0000313" key="9">
    <source>
        <dbReference type="Proteomes" id="UP001501102"/>
    </source>
</evidence>
<evidence type="ECO:0000256" key="6">
    <source>
        <dbReference type="SAM" id="Phobius"/>
    </source>
</evidence>
<evidence type="ECO:0000259" key="7">
    <source>
        <dbReference type="PROSITE" id="PS50893"/>
    </source>
</evidence>
<dbReference type="InterPro" id="IPR027417">
    <property type="entry name" value="P-loop_NTPase"/>
</dbReference>
<gene>
    <name evidence="8" type="ORF">GCM10020221_28700</name>
</gene>
<feature type="transmembrane region" description="Helical" evidence="6">
    <location>
        <begin position="333"/>
        <end position="353"/>
    </location>
</feature>
<comment type="caution">
    <text evidence="8">The sequence shown here is derived from an EMBL/GenBank/DDBJ whole genome shotgun (WGS) entry which is preliminary data.</text>
</comment>
<evidence type="ECO:0000256" key="4">
    <source>
        <dbReference type="ARBA" id="ARBA00022840"/>
    </source>
</evidence>
<feature type="transmembrane region" description="Helical" evidence="6">
    <location>
        <begin position="408"/>
        <end position="430"/>
    </location>
</feature>
<organism evidence="8 9">
    <name type="scientific">Streptomyces thioluteus</name>
    <dbReference type="NCBI Taxonomy" id="66431"/>
    <lineage>
        <taxon>Bacteria</taxon>
        <taxon>Bacillati</taxon>
        <taxon>Actinomycetota</taxon>
        <taxon>Actinomycetes</taxon>
        <taxon>Kitasatosporales</taxon>
        <taxon>Streptomycetaceae</taxon>
        <taxon>Streptomyces</taxon>
    </lineage>
</organism>
<dbReference type="PANTHER" id="PTHR43335">
    <property type="entry name" value="ABC TRANSPORTER, ATP-BINDING PROTEIN"/>
    <property type="match status" value="1"/>
</dbReference>
<feature type="compositionally biased region" description="Low complexity" evidence="5">
    <location>
        <begin position="256"/>
        <end position="265"/>
    </location>
</feature>
<proteinExistence type="inferred from homology"/>
<evidence type="ECO:0000256" key="5">
    <source>
        <dbReference type="SAM" id="MobiDB-lite"/>
    </source>
</evidence>
<evidence type="ECO:0000256" key="1">
    <source>
        <dbReference type="ARBA" id="ARBA00005417"/>
    </source>
</evidence>